<evidence type="ECO:0000313" key="2">
    <source>
        <dbReference type="EMBL" id="VIO62922.1"/>
    </source>
</evidence>
<reference evidence="2" key="1">
    <citation type="submission" date="2019-04" db="EMBL/GenBank/DDBJ databases">
        <authorList>
            <person name="Melise S."/>
            <person name="Noan J."/>
            <person name="Okalmin O."/>
        </authorList>
    </citation>
    <scope>NUCLEOTIDE SEQUENCE</scope>
    <source>
        <strain evidence="2">FN9</strain>
    </source>
</reference>
<feature type="transmembrane region" description="Helical" evidence="1">
    <location>
        <begin position="97"/>
        <end position="114"/>
    </location>
</feature>
<sequence>MVNAKAETEGILTVQAVEVTPVELRDGDNNWRLLGQDNTKSLLVACPPWHIDTDPALAAPPVWLSKEPRAIEMGEFAHKVFERDPEDRVSTESMFEFLLYLGCPLLGAVAPGAFPDALPRMGPRIAKL</sequence>
<protein>
    <submittedName>
        <fullName evidence="2">Uncharacterized protein</fullName>
    </submittedName>
</protein>
<organism evidence="2">
    <name type="scientific">Gibberella zeae</name>
    <name type="common">Wheat head blight fungus</name>
    <name type="synonym">Fusarium graminearum</name>
    <dbReference type="NCBI Taxonomy" id="5518"/>
    <lineage>
        <taxon>Eukaryota</taxon>
        <taxon>Fungi</taxon>
        <taxon>Dikarya</taxon>
        <taxon>Ascomycota</taxon>
        <taxon>Pezizomycotina</taxon>
        <taxon>Sordariomycetes</taxon>
        <taxon>Hypocreomycetidae</taxon>
        <taxon>Hypocreales</taxon>
        <taxon>Nectriaceae</taxon>
        <taxon>Fusarium</taxon>
    </lineage>
</organism>
<proteinExistence type="predicted"/>
<name>A0A4E9EJB0_GIBZA</name>
<keyword evidence="1" id="KW-1133">Transmembrane helix</keyword>
<dbReference type="EMBL" id="CAAKMV010000168">
    <property type="protein sequence ID" value="VIO62922.1"/>
    <property type="molecule type" value="Genomic_DNA"/>
</dbReference>
<evidence type="ECO:0000256" key="1">
    <source>
        <dbReference type="SAM" id="Phobius"/>
    </source>
</evidence>
<dbReference type="AlphaFoldDB" id="A0A4E9EJB0"/>
<keyword evidence="1" id="KW-0472">Membrane</keyword>
<keyword evidence="1" id="KW-0812">Transmembrane</keyword>
<accession>A0A4E9EJB0</accession>
<gene>
    <name evidence="2" type="ORF">FUG_LOCUS509498</name>
</gene>